<feature type="non-terminal residue" evidence="1">
    <location>
        <position position="1"/>
    </location>
</feature>
<protein>
    <submittedName>
        <fullName evidence="1">Uncharacterized protein</fullName>
    </submittedName>
</protein>
<name>A0A0B7AXB6_9EUPU</name>
<organism evidence="1">
    <name type="scientific">Arion vulgaris</name>
    <dbReference type="NCBI Taxonomy" id="1028688"/>
    <lineage>
        <taxon>Eukaryota</taxon>
        <taxon>Metazoa</taxon>
        <taxon>Spiralia</taxon>
        <taxon>Lophotrochozoa</taxon>
        <taxon>Mollusca</taxon>
        <taxon>Gastropoda</taxon>
        <taxon>Heterobranchia</taxon>
        <taxon>Euthyneura</taxon>
        <taxon>Panpulmonata</taxon>
        <taxon>Eupulmonata</taxon>
        <taxon>Stylommatophora</taxon>
        <taxon>Helicina</taxon>
        <taxon>Arionoidea</taxon>
        <taxon>Arionidae</taxon>
        <taxon>Arion</taxon>
    </lineage>
</organism>
<accession>A0A0B7AXB6</accession>
<gene>
    <name evidence="1" type="primary">ORF143136</name>
</gene>
<evidence type="ECO:0000313" key="1">
    <source>
        <dbReference type="EMBL" id="CEK84535.1"/>
    </source>
</evidence>
<proteinExistence type="predicted"/>
<dbReference type="AlphaFoldDB" id="A0A0B7AXB6"/>
<reference evidence="1" key="1">
    <citation type="submission" date="2014-12" db="EMBL/GenBank/DDBJ databases">
        <title>Insight into the proteome of Arion vulgaris.</title>
        <authorList>
            <person name="Aradska J."/>
            <person name="Bulat T."/>
            <person name="Smidak R."/>
            <person name="Sarate P."/>
            <person name="Gangsoo J."/>
            <person name="Sialana F."/>
            <person name="Bilban M."/>
            <person name="Lubec G."/>
        </authorList>
    </citation>
    <scope>NUCLEOTIDE SEQUENCE</scope>
    <source>
        <tissue evidence="1">Skin</tissue>
    </source>
</reference>
<dbReference type="EMBL" id="HACG01037670">
    <property type="protein sequence ID" value="CEK84535.1"/>
    <property type="molecule type" value="Transcribed_RNA"/>
</dbReference>
<sequence length="61" mass="7064">WACSSQWPIADCYRVRATTKVTKTPLRLPVAARKWMTTRSLSKFVEIKEGQANPVPKKRLY</sequence>